<accession>A0A1C4ATP0</accession>
<dbReference type="STRING" id="1798182.GA0061081_103122"/>
<dbReference type="Gene3D" id="3.30.420.10">
    <property type="entry name" value="Ribonuclease H-like superfamily/Ribonuclease H"/>
    <property type="match status" value="1"/>
</dbReference>
<reference evidence="3" key="1">
    <citation type="submission" date="2016-08" db="EMBL/GenBank/DDBJ databases">
        <authorList>
            <person name="Varghese N."/>
            <person name="Submissions Spin"/>
        </authorList>
    </citation>
    <scope>NUCLEOTIDE SEQUENCE [LARGE SCALE GENOMIC DNA]</scope>
    <source>
        <strain evidence="3">R-53248</strain>
    </source>
</reference>
<dbReference type="SUPFAM" id="SSF53098">
    <property type="entry name" value="Ribonuclease H-like"/>
    <property type="match status" value="1"/>
</dbReference>
<dbReference type="NCBIfam" id="NF033516">
    <property type="entry name" value="transpos_IS3"/>
    <property type="match status" value="1"/>
</dbReference>
<sequence>MLSASGLSRSTFYYHDSTKSKIDKNSELKALIIKIYEDNFSRYGYRRITAELQNKNVIVNHKKVLRLMKEMGLKSLIRGKKYRSYKGRLGAVPNLLNRDFKATKPGQKWVTDATEFKVGSKKLYLSPILDLYNREIVAYNFSERPCYELVGDMLDKAINKLKKDDFPILHSDQGWHYHMCYYQQKLKERNIVQSMSRKGNCLDNAVIENFFGLLKSEVYYLNKYDTIEQLKADIEEYIHYYNHRRIKLSLDKKSPVQYREYYFPAA</sequence>
<protein>
    <submittedName>
        <fullName evidence="2">Transposase InsO and inactivated derivatives</fullName>
    </submittedName>
</protein>
<proteinExistence type="predicted"/>
<evidence type="ECO:0000259" key="1">
    <source>
        <dbReference type="PROSITE" id="PS50994"/>
    </source>
</evidence>
<gene>
    <name evidence="2" type="ORF">GA0061081_103122</name>
</gene>
<dbReference type="InterPro" id="IPR025948">
    <property type="entry name" value="HTH-like_dom"/>
</dbReference>
<dbReference type="PROSITE" id="PS50994">
    <property type="entry name" value="INTEGRASE"/>
    <property type="match status" value="1"/>
</dbReference>
<dbReference type="InterPro" id="IPR048020">
    <property type="entry name" value="Transpos_IS3"/>
</dbReference>
<dbReference type="GO" id="GO:0015074">
    <property type="term" value="P:DNA integration"/>
    <property type="evidence" value="ECO:0007669"/>
    <property type="project" value="InterPro"/>
</dbReference>
<dbReference type="InterPro" id="IPR001584">
    <property type="entry name" value="Integrase_cat-core"/>
</dbReference>
<evidence type="ECO:0000313" key="2">
    <source>
        <dbReference type="EMBL" id="SCB97866.1"/>
    </source>
</evidence>
<dbReference type="Pfam" id="PF13333">
    <property type="entry name" value="rve_2"/>
    <property type="match status" value="1"/>
</dbReference>
<dbReference type="InterPro" id="IPR050900">
    <property type="entry name" value="Transposase_IS3/IS150/IS904"/>
</dbReference>
<dbReference type="AlphaFoldDB" id="A0A1C4ATP0"/>
<dbReference type="PANTHER" id="PTHR46889:SF4">
    <property type="entry name" value="TRANSPOSASE INSO FOR INSERTION SEQUENCE ELEMENT IS911B-RELATED"/>
    <property type="match status" value="1"/>
</dbReference>
<evidence type="ECO:0000313" key="3">
    <source>
        <dbReference type="Proteomes" id="UP000199670"/>
    </source>
</evidence>
<name>A0A1C4ATP0_9GAMM</name>
<dbReference type="InterPro" id="IPR012337">
    <property type="entry name" value="RNaseH-like_sf"/>
</dbReference>
<dbReference type="GO" id="GO:0003676">
    <property type="term" value="F:nucleic acid binding"/>
    <property type="evidence" value="ECO:0007669"/>
    <property type="project" value="InterPro"/>
</dbReference>
<dbReference type="Pfam" id="PF13276">
    <property type="entry name" value="HTH_21"/>
    <property type="match status" value="1"/>
</dbReference>
<feature type="domain" description="Integrase catalytic" evidence="1">
    <location>
        <begin position="101"/>
        <end position="263"/>
    </location>
</feature>
<keyword evidence="3" id="KW-1185">Reference proteome</keyword>
<dbReference type="Pfam" id="PF00665">
    <property type="entry name" value="rve"/>
    <property type="match status" value="1"/>
</dbReference>
<organism evidence="2 3">
    <name type="scientific">Gilliamella bombicola</name>
    <dbReference type="NCBI Taxonomy" id="1798182"/>
    <lineage>
        <taxon>Bacteria</taxon>
        <taxon>Pseudomonadati</taxon>
        <taxon>Pseudomonadota</taxon>
        <taxon>Gammaproteobacteria</taxon>
        <taxon>Orbales</taxon>
        <taxon>Orbaceae</taxon>
        <taxon>Gilliamella</taxon>
    </lineage>
</organism>
<dbReference type="InterPro" id="IPR036397">
    <property type="entry name" value="RNaseH_sf"/>
</dbReference>
<dbReference type="EMBL" id="FMAQ01000003">
    <property type="protein sequence ID" value="SCB97866.1"/>
    <property type="molecule type" value="Genomic_DNA"/>
</dbReference>
<dbReference type="Proteomes" id="UP000199670">
    <property type="component" value="Unassembled WGS sequence"/>
</dbReference>
<dbReference type="PANTHER" id="PTHR46889">
    <property type="entry name" value="TRANSPOSASE INSF FOR INSERTION SEQUENCE IS3B-RELATED"/>
    <property type="match status" value="1"/>
</dbReference>